<evidence type="ECO:0000313" key="2">
    <source>
        <dbReference type="Proteomes" id="UP000887565"/>
    </source>
</evidence>
<feature type="region of interest" description="Disordered" evidence="1">
    <location>
        <begin position="59"/>
        <end position="96"/>
    </location>
</feature>
<evidence type="ECO:0000313" key="3">
    <source>
        <dbReference type="WBParaSite" id="nRc.2.0.1.t12395-RA"/>
    </source>
</evidence>
<reference evidence="3" key="1">
    <citation type="submission" date="2022-11" db="UniProtKB">
        <authorList>
            <consortium name="WormBaseParasite"/>
        </authorList>
    </citation>
    <scope>IDENTIFICATION</scope>
</reference>
<dbReference type="WBParaSite" id="nRc.2.0.1.t12395-RA">
    <property type="protein sequence ID" value="nRc.2.0.1.t12395-RA"/>
    <property type="gene ID" value="nRc.2.0.1.g12395"/>
</dbReference>
<feature type="compositionally biased region" description="Polar residues" evidence="1">
    <location>
        <begin position="61"/>
        <end position="96"/>
    </location>
</feature>
<dbReference type="AlphaFoldDB" id="A0A915IDY7"/>
<organism evidence="2 3">
    <name type="scientific">Romanomermis culicivorax</name>
    <name type="common">Nematode worm</name>
    <dbReference type="NCBI Taxonomy" id="13658"/>
    <lineage>
        <taxon>Eukaryota</taxon>
        <taxon>Metazoa</taxon>
        <taxon>Ecdysozoa</taxon>
        <taxon>Nematoda</taxon>
        <taxon>Enoplea</taxon>
        <taxon>Dorylaimia</taxon>
        <taxon>Mermithida</taxon>
        <taxon>Mermithoidea</taxon>
        <taxon>Mermithidae</taxon>
        <taxon>Romanomermis</taxon>
    </lineage>
</organism>
<accession>A0A915IDY7</accession>
<keyword evidence="2" id="KW-1185">Reference proteome</keyword>
<proteinExistence type="predicted"/>
<sequence>MEILWRHGIVGDKAAKKRPWNQRFRCCKKSNRVKQELSDISPSIKPKVKLGKRLQAIRAKNVSSPTDPSGPKSNVTFRSAPHCTTRNEPLQPNNGLSKYLNCSLNRPI</sequence>
<dbReference type="Proteomes" id="UP000887565">
    <property type="component" value="Unplaced"/>
</dbReference>
<evidence type="ECO:0000256" key="1">
    <source>
        <dbReference type="SAM" id="MobiDB-lite"/>
    </source>
</evidence>
<protein>
    <submittedName>
        <fullName evidence="3">Uncharacterized protein</fullName>
    </submittedName>
</protein>
<name>A0A915IDY7_ROMCU</name>